<gene>
    <name evidence="1" type="ORF">HannXRQ_Chr01g0030741</name>
</gene>
<organism evidence="1 2">
    <name type="scientific">Helianthus annuus</name>
    <name type="common">Common sunflower</name>
    <dbReference type="NCBI Taxonomy" id="4232"/>
    <lineage>
        <taxon>Eukaryota</taxon>
        <taxon>Viridiplantae</taxon>
        <taxon>Streptophyta</taxon>
        <taxon>Embryophyta</taxon>
        <taxon>Tracheophyta</taxon>
        <taxon>Spermatophyta</taxon>
        <taxon>Magnoliopsida</taxon>
        <taxon>eudicotyledons</taxon>
        <taxon>Gunneridae</taxon>
        <taxon>Pentapetalae</taxon>
        <taxon>asterids</taxon>
        <taxon>campanulids</taxon>
        <taxon>Asterales</taxon>
        <taxon>Asteraceae</taxon>
        <taxon>Asteroideae</taxon>
        <taxon>Heliantheae alliance</taxon>
        <taxon>Heliantheae</taxon>
        <taxon>Helianthus</taxon>
    </lineage>
</organism>
<evidence type="ECO:0000313" key="2">
    <source>
        <dbReference type="Proteomes" id="UP000215914"/>
    </source>
</evidence>
<reference evidence="2" key="1">
    <citation type="journal article" date="2017" name="Nature">
        <title>The sunflower genome provides insights into oil metabolism, flowering and Asterid evolution.</title>
        <authorList>
            <person name="Badouin H."/>
            <person name="Gouzy J."/>
            <person name="Grassa C.J."/>
            <person name="Murat F."/>
            <person name="Staton S.E."/>
            <person name="Cottret L."/>
            <person name="Lelandais-Briere C."/>
            <person name="Owens G.L."/>
            <person name="Carrere S."/>
            <person name="Mayjonade B."/>
            <person name="Legrand L."/>
            <person name="Gill N."/>
            <person name="Kane N.C."/>
            <person name="Bowers J.E."/>
            <person name="Hubner S."/>
            <person name="Bellec A."/>
            <person name="Berard A."/>
            <person name="Berges H."/>
            <person name="Blanchet N."/>
            <person name="Boniface M.C."/>
            <person name="Brunel D."/>
            <person name="Catrice O."/>
            <person name="Chaidir N."/>
            <person name="Claudel C."/>
            <person name="Donnadieu C."/>
            <person name="Faraut T."/>
            <person name="Fievet G."/>
            <person name="Helmstetter N."/>
            <person name="King M."/>
            <person name="Knapp S.J."/>
            <person name="Lai Z."/>
            <person name="Le Paslier M.C."/>
            <person name="Lippi Y."/>
            <person name="Lorenzon L."/>
            <person name="Mandel J.R."/>
            <person name="Marage G."/>
            <person name="Marchand G."/>
            <person name="Marquand E."/>
            <person name="Bret-Mestries E."/>
            <person name="Morien E."/>
            <person name="Nambeesan S."/>
            <person name="Nguyen T."/>
            <person name="Pegot-Espagnet P."/>
            <person name="Pouilly N."/>
            <person name="Raftis F."/>
            <person name="Sallet E."/>
            <person name="Schiex T."/>
            <person name="Thomas J."/>
            <person name="Vandecasteele C."/>
            <person name="Vares D."/>
            <person name="Vear F."/>
            <person name="Vautrin S."/>
            <person name="Crespi M."/>
            <person name="Mangin B."/>
            <person name="Burke J.M."/>
            <person name="Salse J."/>
            <person name="Munos S."/>
            <person name="Vincourt P."/>
            <person name="Rieseberg L.H."/>
            <person name="Langlade N.B."/>
        </authorList>
    </citation>
    <scope>NUCLEOTIDE SEQUENCE [LARGE SCALE GENOMIC DNA]</scope>
    <source>
        <strain evidence="2">cv. SF193</strain>
    </source>
</reference>
<sequence length="82" mass="8917">MAMAGQFRSTVPHKPSNDLCCALISPIHRKKRSTIGMNTLMGYGYPLIHPGGDEVDPEWDSSQITIGHVDGNSDLAHSVLEN</sequence>
<name>A0A251VSY5_HELAN</name>
<keyword evidence="2" id="KW-1185">Reference proteome</keyword>
<evidence type="ECO:0000313" key="1">
    <source>
        <dbReference type="EMBL" id="OTG38534.1"/>
    </source>
</evidence>
<protein>
    <submittedName>
        <fullName evidence="1">Uncharacterized protein</fullName>
    </submittedName>
</protein>
<dbReference type="InParanoid" id="A0A251VSY5"/>
<proteinExistence type="predicted"/>
<dbReference type="Proteomes" id="UP000215914">
    <property type="component" value="Chromosome 1"/>
</dbReference>
<accession>A0A251VSY5</accession>
<dbReference type="EMBL" id="CM007890">
    <property type="protein sequence ID" value="OTG38534.1"/>
    <property type="molecule type" value="Genomic_DNA"/>
</dbReference>
<dbReference type="AlphaFoldDB" id="A0A251VSY5"/>